<keyword evidence="3 6" id="KW-1133">Transmembrane helix</keyword>
<keyword evidence="2 6" id="KW-0812">Transmembrane</keyword>
<reference evidence="7" key="1">
    <citation type="submission" date="2019-11" db="EMBL/GenBank/DDBJ databases">
        <title>Acidithiobacillus ferrianus sp. nov.: a facultatively anaerobic and extremely acidophilic chemolithoautotroph.</title>
        <authorList>
            <person name="Norris P.R."/>
            <person name="Falagan C."/>
            <person name="Moya-Beltran A."/>
            <person name="Castro M."/>
            <person name="Quatrini R."/>
            <person name="Johnson D.B."/>
        </authorList>
    </citation>
    <scope>NUCLEOTIDE SEQUENCE [LARGE SCALE GENOMIC DNA]</scope>
    <source>
        <strain evidence="7">MG</strain>
    </source>
</reference>
<feature type="transmembrane region" description="Helical" evidence="6">
    <location>
        <begin position="172"/>
        <end position="193"/>
    </location>
</feature>
<dbReference type="InterPro" id="IPR000292">
    <property type="entry name" value="For/NO2_transpt"/>
</dbReference>
<dbReference type="PANTHER" id="PTHR30520:SF6">
    <property type="entry name" value="FORMATE_NITRATE FAMILY TRANSPORTER (EUROFUNG)"/>
    <property type="match status" value="1"/>
</dbReference>
<evidence type="ECO:0000313" key="7">
    <source>
        <dbReference type="EMBL" id="NDU41848.1"/>
    </source>
</evidence>
<comment type="caution">
    <text evidence="7">The sequence shown here is derived from an EMBL/GenBank/DDBJ whole genome shotgun (WGS) entry which is preliminary data.</text>
</comment>
<feature type="transmembrane region" description="Helical" evidence="6">
    <location>
        <begin position="122"/>
        <end position="152"/>
    </location>
</feature>
<feature type="transmembrane region" description="Helical" evidence="6">
    <location>
        <begin position="270"/>
        <end position="295"/>
    </location>
</feature>
<name>A0A845UJJ0_9PROT</name>
<evidence type="ECO:0000256" key="2">
    <source>
        <dbReference type="ARBA" id="ARBA00022692"/>
    </source>
</evidence>
<dbReference type="InterPro" id="IPR024002">
    <property type="entry name" value="For/NO2_transpt_CS"/>
</dbReference>
<keyword evidence="4 6" id="KW-0472">Membrane</keyword>
<dbReference type="PROSITE" id="PS01005">
    <property type="entry name" value="FORMATE_NITRITE_TP_1"/>
    <property type="match status" value="1"/>
</dbReference>
<feature type="transmembrane region" description="Helical" evidence="6">
    <location>
        <begin position="80"/>
        <end position="101"/>
    </location>
</feature>
<comment type="subcellular location">
    <subcellularLocation>
        <location evidence="1">Membrane</location>
        <topology evidence="1">Multi-pass membrane protein</topology>
    </subcellularLocation>
</comment>
<comment type="similarity">
    <text evidence="5">Belongs to the FNT transporter (TC 1.A.16) family.</text>
</comment>
<feature type="transmembrane region" description="Helical" evidence="6">
    <location>
        <begin position="47"/>
        <end position="74"/>
    </location>
</feature>
<gene>
    <name evidence="7" type="ORF">GL267_04070</name>
</gene>
<dbReference type="AlphaFoldDB" id="A0A845UJJ0"/>
<proteinExistence type="inferred from homology"/>
<dbReference type="GO" id="GO:0005886">
    <property type="term" value="C:plasma membrane"/>
    <property type="evidence" value="ECO:0007669"/>
    <property type="project" value="TreeGrafter"/>
</dbReference>
<dbReference type="PANTHER" id="PTHR30520">
    <property type="entry name" value="FORMATE TRANSPORTER-RELATED"/>
    <property type="match status" value="1"/>
</dbReference>
<evidence type="ECO:0000256" key="3">
    <source>
        <dbReference type="ARBA" id="ARBA00022989"/>
    </source>
</evidence>
<dbReference type="Gene3D" id="1.20.1080.10">
    <property type="entry name" value="Glycerol uptake facilitator protein"/>
    <property type="match status" value="1"/>
</dbReference>
<evidence type="ECO:0000256" key="1">
    <source>
        <dbReference type="ARBA" id="ARBA00004141"/>
    </source>
</evidence>
<feature type="transmembrane region" description="Helical" evidence="6">
    <location>
        <begin position="205"/>
        <end position="228"/>
    </location>
</feature>
<dbReference type="GO" id="GO:0015499">
    <property type="term" value="F:formate transmembrane transporter activity"/>
    <property type="evidence" value="ECO:0007669"/>
    <property type="project" value="TreeGrafter"/>
</dbReference>
<dbReference type="EMBL" id="WNJL01000016">
    <property type="protein sequence ID" value="NDU41848.1"/>
    <property type="molecule type" value="Genomic_DNA"/>
</dbReference>
<protein>
    <submittedName>
        <fullName evidence="7">Formate/nitrite transporter family protein</fullName>
    </submittedName>
</protein>
<dbReference type="Pfam" id="PF01226">
    <property type="entry name" value="Form_Nir_trans"/>
    <property type="match status" value="1"/>
</dbReference>
<evidence type="ECO:0000256" key="4">
    <source>
        <dbReference type="ARBA" id="ARBA00023136"/>
    </source>
</evidence>
<accession>A0A845UJJ0</accession>
<evidence type="ECO:0000256" key="6">
    <source>
        <dbReference type="SAM" id="Phobius"/>
    </source>
</evidence>
<organism evidence="7">
    <name type="scientific">Acidithiobacillus ferrianus</name>
    <dbReference type="NCBI Taxonomy" id="2678518"/>
    <lineage>
        <taxon>Bacteria</taxon>
        <taxon>Pseudomonadati</taxon>
        <taxon>Pseudomonadota</taxon>
        <taxon>Acidithiobacillia</taxon>
        <taxon>Acidithiobacillales</taxon>
        <taxon>Acidithiobacillaceae</taxon>
        <taxon>Acidithiobacillus</taxon>
    </lineage>
</organism>
<dbReference type="RefSeq" id="WP_163096812.1">
    <property type="nucleotide sequence ID" value="NZ_CP127523.1"/>
</dbReference>
<sequence>MEIVPEEIQPKVGRILPQRFMEPKSISETLDAFTSIAVTKWSRPLGFFFQSIAGGAMVCFGVILAIATGAGIATPGIANLVSGLVFGFSFVAIMVSGASLITSDMAAGFVAMSRRKMTFSSYISFLLVGWIGNIVGAFIFIGIVAAGPGAYAKPIFLDRAHLIALSKVGPDAISVFCMAIICTWLLQTSFFLYVKARTDIGKMVVAWYGPLAFVAGMTEHCIANIGMIGLPLLMQSRYIALNSAALATPASKIKLLTWGFGHFGLLRNELIVWAGNWIGGTVFVAILFMMISLAYDKTRPV</sequence>
<dbReference type="InterPro" id="IPR023271">
    <property type="entry name" value="Aquaporin-like"/>
</dbReference>
<evidence type="ECO:0000256" key="5">
    <source>
        <dbReference type="ARBA" id="ARBA00049660"/>
    </source>
</evidence>